<reference evidence="2" key="1">
    <citation type="submission" date="2025-08" db="UniProtKB">
        <authorList>
            <consortium name="RefSeq"/>
        </authorList>
    </citation>
    <scope>IDENTIFICATION</scope>
    <source>
        <tissue evidence="2">Whole body</tissue>
    </source>
</reference>
<sequence>MYRERRKTLPTVPSSITDAIQKVKIACIENKSNEHFIHVFEEDEIIIVTCKTNLLFLNDNTETLLADGTFTYCPKHFFQQYTIHGLTRGHYVPLVFCFLPSKTLKCYIRMWTNLKNLCFQLTNTNLNPQLLLIDFEVGAHTSNVFKNIKIKACRFHLCQAWCRKINSIPILHKEYKDKNSEIGKWLKMFFGLPYLPENFVSDAFDDILSEAPKHKKCTEFANYVLENYIDTEQFPPSMWAEEPNGTKRTTNGAESYHSQLRFEFYMPHSSVFQVIDVLIDQQVINEAKMQEIKKGTEAIQRKCDREREANLVYQYSLLLTNKLTKMEYIEKTGLHFKPI</sequence>
<accession>A0A8B8F4R7</accession>
<dbReference type="OrthoDB" id="6599060at2759"/>
<dbReference type="GeneID" id="112679908"/>
<dbReference type="AlphaFoldDB" id="A0A8B8F4R7"/>
<keyword evidence="1" id="KW-1185">Reference proteome</keyword>
<name>A0A8B8F4R7_9HEMI</name>
<evidence type="ECO:0000313" key="2">
    <source>
        <dbReference type="RefSeq" id="XP_025405636.1"/>
    </source>
</evidence>
<protein>
    <submittedName>
        <fullName evidence="2">Uncharacterized protein LOC112679908</fullName>
    </submittedName>
</protein>
<evidence type="ECO:0000313" key="1">
    <source>
        <dbReference type="Proteomes" id="UP000694846"/>
    </source>
</evidence>
<organism evidence="1 2">
    <name type="scientific">Sipha flava</name>
    <name type="common">yellow sugarcane aphid</name>
    <dbReference type="NCBI Taxonomy" id="143950"/>
    <lineage>
        <taxon>Eukaryota</taxon>
        <taxon>Metazoa</taxon>
        <taxon>Ecdysozoa</taxon>
        <taxon>Arthropoda</taxon>
        <taxon>Hexapoda</taxon>
        <taxon>Insecta</taxon>
        <taxon>Pterygota</taxon>
        <taxon>Neoptera</taxon>
        <taxon>Paraneoptera</taxon>
        <taxon>Hemiptera</taxon>
        <taxon>Sternorrhyncha</taxon>
        <taxon>Aphidomorpha</taxon>
        <taxon>Aphidoidea</taxon>
        <taxon>Aphididae</taxon>
        <taxon>Sipha</taxon>
    </lineage>
</organism>
<dbReference type="RefSeq" id="XP_025405636.1">
    <property type="nucleotide sequence ID" value="XM_025549851.1"/>
</dbReference>
<dbReference type="Proteomes" id="UP000694846">
    <property type="component" value="Unplaced"/>
</dbReference>
<proteinExistence type="predicted"/>
<gene>
    <name evidence="2" type="primary">LOC112679908</name>
</gene>